<dbReference type="Proteomes" id="UP000755551">
    <property type="component" value="Unassembled WGS sequence"/>
</dbReference>
<proteinExistence type="predicted"/>
<dbReference type="EMBL" id="JAHQZT010000016">
    <property type="protein sequence ID" value="MBV0934134.1"/>
    <property type="molecule type" value="Genomic_DNA"/>
</dbReference>
<organism evidence="1 2">
    <name type="scientific">Marinobacterium weihaiense</name>
    <dbReference type="NCBI Taxonomy" id="2851016"/>
    <lineage>
        <taxon>Bacteria</taxon>
        <taxon>Pseudomonadati</taxon>
        <taxon>Pseudomonadota</taxon>
        <taxon>Gammaproteobacteria</taxon>
        <taxon>Oceanospirillales</taxon>
        <taxon>Oceanospirillaceae</taxon>
        <taxon>Marinobacterium</taxon>
    </lineage>
</organism>
<sequence>MDIEFGRSSFYDEDSIYLNVDGKSVIMARATAKKFVETVLGVGHYFGFVD</sequence>
<keyword evidence="2" id="KW-1185">Reference proteome</keyword>
<reference evidence="1 2" key="1">
    <citation type="submission" date="2021-06" db="EMBL/GenBank/DDBJ databases">
        <title>Bacterium isolated from marine sediment.</title>
        <authorList>
            <person name="Zhu K.-L."/>
            <person name="Du Z.-J."/>
            <person name="Liang Q.-Y."/>
        </authorList>
    </citation>
    <scope>NUCLEOTIDE SEQUENCE [LARGE SCALE GENOMIC DNA]</scope>
    <source>
        <strain evidence="1 2">A346</strain>
    </source>
</reference>
<evidence type="ECO:0000313" key="1">
    <source>
        <dbReference type="EMBL" id="MBV0934134.1"/>
    </source>
</evidence>
<evidence type="ECO:0000313" key="2">
    <source>
        <dbReference type="Proteomes" id="UP000755551"/>
    </source>
</evidence>
<protein>
    <submittedName>
        <fullName evidence="1">Uncharacterized protein</fullName>
    </submittedName>
</protein>
<accession>A0ABS6MCW0</accession>
<gene>
    <name evidence="1" type="ORF">KTN04_12365</name>
</gene>
<dbReference type="RefSeq" id="WP_217335538.1">
    <property type="nucleotide sequence ID" value="NZ_JAHQZT010000016.1"/>
</dbReference>
<name>A0ABS6MCW0_9GAMM</name>
<comment type="caution">
    <text evidence="1">The sequence shown here is derived from an EMBL/GenBank/DDBJ whole genome shotgun (WGS) entry which is preliminary data.</text>
</comment>